<evidence type="ECO:0000256" key="2">
    <source>
        <dbReference type="ARBA" id="ARBA00022448"/>
    </source>
</evidence>
<dbReference type="SMART" id="SM01020">
    <property type="entry name" value="B2-adapt-app_C"/>
    <property type="match status" value="1"/>
</dbReference>
<dbReference type="InterPro" id="IPR015151">
    <property type="entry name" value="B-adaptin_app_sub_C"/>
</dbReference>
<dbReference type="GO" id="GO:0012505">
    <property type="term" value="C:endomembrane system"/>
    <property type="evidence" value="ECO:0007669"/>
    <property type="project" value="UniProtKB-SubCell"/>
</dbReference>
<dbReference type="Gene3D" id="3.30.310.10">
    <property type="entry name" value="TATA-Binding Protein"/>
    <property type="match status" value="1"/>
</dbReference>
<comment type="caution">
    <text evidence="7">The sequence shown here is derived from an EMBL/GenBank/DDBJ whole genome shotgun (WGS) entry which is preliminary data.</text>
</comment>
<dbReference type="InterPro" id="IPR016024">
    <property type="entry name" value="ARM-type_fold"/>
</dbReference>
<dbReference type="GO" id="GO:0030131">
    <property type="term" value="C:clathrin adaptor complex"/>
    <property type="evidence" value="ECO:0007669"/>
    <property type="project" value="InterPro"/>
</dbReference>
<evidence type="ECO:0000313" key="8">
    <source>
        <dbReference type="Proteomes" id="UP000664940"/>
    </source>
</evidence>
<organism evidence="7 8">
    <name type="scientific">Phyllostomus discolor</name>
    <name type="common">pale spear-nosed bat</name>
    <dbReference type="NCBI Taxonomy" id="89673"/>
    <lineage>
        <taxon>Eukaryota</taxon>
        <taxon>Metazoa</taxon>
        <taxon>Chordata</taxon>
        <taxon>Craniata</taxon>
        <taxon>Vertebrata</taxon>
        <taxon>Euteleostomi</taxon>
        <taxon>Mammalia</taxon>
        <taxon>Eutheria</taxon>
        <taxon>Laurasiatheria</taxon>
        <taxon>Chiroptera</taxon>
        <taxon>Yangochiroptera</taxon>
        <taxon>Phyllostomidae</taxon>
        <taxon>Phyllostominae</taxon>
        <taxon>Phyllostomus</taxon>
    </lineage>
</organism>
<dbReference type="InterPro" id="IPR026739">
    <property type="entry name" value="AP_beta"/>
</dbReference>
<dbReference type="GO" id="GO:0006886">
    <property type="term" value="P:intracellular protein transport"/>
    <property type="evidence" value="ECO:0007669"/>
    <property type="project" value="InterPro"/>
</dbReference>
<dbReference type="AlphaFoldDB" id="A0A833YIL7"/>
<keyword evidence="2" id="KW-0813">Transport</keyword>
<dbReference type="Pfam" id="PF09066">
    <property type="entry name" value="B2-adapt-app_C"/>
    <property type="match status" value="1"/>
</dbReference>
<evidence type="ECO:0000256" key="5">
    <source>
        <dbReference type="SAM" id="MobiDB-lite"/>
    </source>
</evidence>
<keyword evidence="3" id="KW-0653">Protein transport</keyword>
<dbReference type="InterPro" id="IPR012295">
    <property type="entry name" value="TBP_dom_sf"/>
</dbReference>
<comment type="subcellular location">
    <subcellularLocation>
        <location evidence="1">Endomembrane system</location>
        <topology evidence="1">Peripheral membrane protein</topology>
    </subcellularLocation>
</comment>
<dbReference type="SUPFAM" id="SSF48371">
    <property type="entry name" value="ARM repeat"/>
    <property type="match status" value="1"/>
</dbReference>
<dbReference type="GO" id="GO:0016192">
    <property type="term" value="P:vesicle-mediated transport"/>
    <property type="evidence" value="ECO:0007669"/>
    <property type="project" value="InterPro"/>
</dbReference>
<accession>A0A833YIL7</accession>
<feature type="domain" description="Beta-adaptin appendage C-terminal subdomain" evidence="6">
    <location>
        <begin position="332"/>
        <end position="429"/>
    </location>
</feature>
<sequence>MSARNGACLSARDPEDEREAQSICEWATPQPSQATSAVALPAVAVLREFLELLAEGSDYDDMLLKKLAPPHITSLSGEPEANIAQVRAEPKEYATEVGVGFVHEAVRATGRCAITVERPAERRPVSETQELVQQVSSLATQDSDNPDLRDRGYIYWWPLSTDPVTAKEVALSEKPLTSEETDFSEPTLLDELICHVASLASVCHKPPDAFVEGSHGIHRKHLPIHHGSTDAGDSSVGTTTAASVEQPQVIPSQGDLLGDLLNLDLCPPGNVPQVSSVQVGAVELLGGGLGAHLYGSELTDKALQHTTDLVIHFHKNRFGVIPSGPLAMHTPLTPNQRVDVSLPLNTSRPALKMELCITCSKLQNNNVYNIAKRNVGGQDMDQSLKLTNGIWILAELGVQPGNPNHTLSLKCRAPEVSQHTYQVYDSTLKN</sequence>
<gene>
    <name evidence="7" type="ORF">HJG60_009333</name>
</gene>
<evidence type="ECO:0000313" key="7">
    <source>
        <dbReference type="EMBL" id="KAF6074923.1"/>
    </source>
</evidence>
<dbReference type="SUPFAM" id="SSF55711">
    <property type="entry name" value="Subdomain of clathrin and coatomer appendage domain"/>
    <property type="match status" value="1"/>
</dbReference>
<name>A0A833YIL7_9CHIR</name>
<evidence type="ECO:0000256" key="4">
    <source>
        <dbReference type="ARBA" id="ARBA00023136"/>
    </source>
</evidence>
<dbReference type="SUPFAM" id="SSF49348">
    <property type="entry name" value="Clathrin adaptor appendage domain"/>
    <property type="match status" value="1"/>
</dbReference>
<protein>
    <recommendedName>
        <fullName evidence="6">Beta-adaptin appendage C-terminal subdomain domain-containing protein</fullName>
    </recommendedName>
</protein>
<dbReference type="Proteomes" id="UP000664940">
    <property type="component" value="Unassembled WGS sequence"/>
</dbReference>
<dbReference type="InterPro" id="IPR009028">
    <property type="entry name" value="Coatomer/calthrin_app_sub_C"/>
</dbReference>
<dbReference type="InterPro" id="IPR013041">
    <property type="entry name" value="Clathrin_app_Ig-like_sf"/>
</dbReference>
<evidence type="ECO:0000256" key="1">
    <source>
        <dbReference type="ARBA" id="ARBA00004184"/>
    </source>
</evidence>
<reference evidence="7 8" key="1">
    <citation type="journal article" date="2020" name="Nature">
        <title>Six reference-quality genomes reveal evolution of bat adaptations.</title>
        <authorList>
            <person name="Jebb D."/>
            <person name="Huang Z."/>
            <person name="Pippel M."/>
            <person name="Hughes G.M."/>
            <person name="Lavrichenko K."/>
            <person name="Devanna P."/>
            <person name="Winkler S."/>
            <person name="Jermiin L.S."/>
            <person name="Skirmuntt E.C."/>
            <person name="Katzourakis A."/>
            <person name="Burkitt-Gray L."/>
            <person name="Ray D.A."/>
            <person name="Sullivan K.A.M."/>
            <person name="Roscito J.G."/>
            <person name="Kirilenko B.M."/>
            <person name="Davalos L.M."/>
            <person name="Corthals A.P."/>
            <person name="Power M.L."/>
            <person name="Jones G."/>
            <person name="Ransome R.D."/>
            <person name="Dechmann D.K.N."/>
            <person name="Locatelli A.G."/>
            <person name="Puechmaille S.J."/>
            <person name="Fedrigo O."/>
            <person name="Jarvis E.D."/>
            <person name="Hiller M."/>
            <person name="Vernes S.C."/>
            <person name="Myers E.W."/>
            <person name="Teeling E.C."/>
        </authorList>
    </citation>
    <scope>NUCLEOTIDE SEQUENCE [LARGE SCALE GENOMIC DNA]</scope>
    <source>
        <strain evidence="7">Bat1K_MPI-CBG_1</strain>
    </source>
</reference>
<dbReference type="EMBL" id="JABVXQ010000015">
    <property type="protein sequence ID" value="KAF6074923.1"/>
    <property type="molecule type" value="Genomic_DNA"/>
</dbReference>
<keyword evidence="4" id="KW-0472">Membrane</keyword>
<evidence type="ECO:0000256" key="3">
    <source>
        <dbReference type="ARBA" id="ARBA00022927"/>
    </source>
</evidence>
<dbReference type="Gene3D" id="1.25.10.10">
    <property type="entry name" value="Leucine-rich Repeat Variant"/>
    <property type="match status" value="1"/>
</dbReference>
<feature type="compositionally biased region" description="Polar residues" evidence="5">
    <location>
        <begin position="231"/>
        <end position="247"/>
    </location>
</feature>
<dbReference type="PANTHER" id="PTHR11134">
    <property type="entry name" value="ADAPTOR COMPLEX SUBUNIT BETA FAMILY MEMBER"/>
    <property type="match status" value="1"/>
</dbReference>
<feature type="region of interest" description="Disordered" evidence="5">
    <location>
        <begin position="221"/>
        <end position="247"/>
    </location>
</feature>
<evidence type="ECO:0000259" key="6">
    <source>
        <dbReference type="SMART" id="SM01020"/>
    </source>
</evidence>
<proteinExistence type="predicted"/>
<dbReference type="InterPro" id="IPR011989">
    <property type="entry name" value="ARM-like"/>
</dbReference>